<accession>A0ABP0GZW7</accession>
<keyword evidence="2" id="KW-1185">Reference proteome</keyword>
<proteinExistence type="predicted"/>
<organism evidence="1 2">
    <name type="scientific">Clavelina lepadiformis</name>
    <name type="common">Light-bulb sea squirt</name>
    <name type="synonym">Ascidia lepadiformis</name>
    <dbReference type="NCBI Taxonomy" id="159417"/>
    <lineage>
        <taxon>Eukaryota</taxon>
        <taxon>Metazoa</taxon>
        <taxon>Chordata</taxon>
        <taxon>Tunicata</taxon>
        <taxon>Ascidiacea</taxon>
        <taxon>Aplousobranchia</taxon>
        <taxon>Clavelinidae</taxon>
        <taxon>Clavelina</taxon>
    </lineage>
</organism>
<gene>
    <name evidence="1" type="ORF">CVLEPA_LOCUS30385</name>
</gene>
<reference evidence="1 2" key="1">
    <citation type="submission" date="2024-02" db="EMBL/GenBank/DDBJ databases">
        <authorList>
            <person name="Daric V."/>
            <person name="Darras S."/>
        </authorList>
    </citation>
    <scope>NUCLEOTIDE SEQUENCE [LARGE SCALE GENOMIC DNA]</scope>
</reference>
<dbReference type="Proteomes" id="UP001642483">
    <property type="component" value="Unassembled WGS sequence"/>
</dbReference>
<sequence length="128" mass="14709">MLCVNFCHFFGWDIEEFDSWNPFNTEFHDGFYCQNRIRVGSLETCFGQESLYSSANTITSTFAMGCGKEVPFGVQAKVLLVVAKIDEVMFVLILPSTAIREVVDFLYYWELLLNVLNHHLLESIHSRG</sequence>
<dbReference type="EMBL" id="CAWYQH010000163">
    <property type="protein sequence ID" value="CAK8697105.1"/>
    <property type="molecule type" value="Genomic_DNA"/>
</dbReference>
<comment type="caution">
    <text evidence="1">The sequence shown here is derived from an EMBL/GenBank/DDBJ whole genome shotgun (WGS) entry which is preliminary data.</text>
</comment>
<evidence type="ECO:0000313" key="2">
    <source>
        <dbReference type="Proteomes" id="UP001642483"/>
    </source>
</evidence>
<protein>
    <submittedName>
        <fullName evidence="1">Uncharacterized protein</fullName>
    </submittedName>
</protein>
<name>A0ABP0GZW7_CLALP</name>
<evidence type="ECO:0000313" key="1">
    <source>
        <dbReference type="EMBL" id="CAK8697105.1"/>
    </source>
</evidence>